<feature type="region of interest" description="Disordered" evidence="1">
    <location>
        <begin position="150"/>
        <end position="170"/>
    </location>
</feature>
<evidence type="ECO:0000313" key="2">
    <source>
        <dbReference type="EMBL" id="SDF58949.1"/>
    </source>
</evidence>
<protein>
    <submittedName>
        <fullName evidence="2">Uncharacterized protein</fullName>
    </submittedName>
</protein>
<name>A0A1G7MCK8_9PROT</name>
<organism evidence="2 3">
    <name type="scientific">Limimonas halophila</name>
    <dbReference type="NCBI Taxonomy" id="1082479"/>
    <lineage>
        <taxon>Bacteria</taxon>
        <taxon>Pseudomonadati</taxon>
        <taxon>Pseudomonadota</taxon>
        <taxon>Alphaproteobacteria</taxon>
        <taxon>Rhodospirillales</taxon>
        <taxon>Rhodovibrionaceae</taxon>
        <taxon>Limimonas</taxon>
    </lineage>
</organism>
<sequence>MTTHTAPTRARYPADHALVRSSMTPPMRFLPEKAAKPMRAARANHGKIPSSGRNLTINQELALLLEFLLAQPIDQFVFSTYDISEREAENPRNVISGIRRALARLGFDITDYVAIVVDQSQHVQSPHIHIVWGIEATPAALTAFNKVGQRRHVTRSSSKSHNQPTDNNRGGLPGLLWGYFRAARNLGKTPAEQARKGAVMISQGWRRAIQAVARTGFRADLHDASTGLPLGAEAPATTPAKPRVGLPPATGHKPAPAPSAAHPAADAGTADHPPAATPADAPAGEIAVGADFSPAETRCVPGAGMTAPKPRISPSGHARARKRYPAAWPSPEAPSPRPLPDPRWTIRRARIPVGAGGSFPPIAKSGRSPPA</sequence>
<dbReference type="EMBL" id="FNCE01000001">
    <property type="protein sequence ID" value="SDF58949.1"/>
    <property type="molecule type" value="Genomic_DNA"/>
</dbReference>
<dbReference type="RefSeq" id="WP_143006134.1">
    <property type="nucleotide sequence ID" value="NZ_FNCE01000001.1"/>
</dbReference>
<proteinExistence type="predicted"/>
<feature type="compositionally biased region" description="Polar residues" evidence="1">
    <location>
        <begin position="155"/>
        <end position="168"/>
    </location>
</feature>
<dbReference type="AlphaFoldDB" id="A0A1G7MCK8"/>
<feature type="compositionally biased region" description="Low complexity" evidence="1">
    <location>
        <begin position="258"/>
        <end position="282"/>
    </location>
</feature>
<reference evidence="2 3" key="1">
    <citation type="submission" date="2016-10" db="EMBL/GenBank/DDBJ databases">
        <authorList>
            <person name="de Groot N.N."/>
        </authorList>
    </citation>
    <scope>NUCLEOTIDE SEQUENCE [LARGE SCALE GENOMIC DNA]</scope>
    <source>
        <strain evidence="2 3">DSM 25584</strain>
    </source>
</reference>
<accession>A0A1G7MCK8</accession>
<dbReference type="Proteomes" id="UP000199415">
    <property type="component" value="Unassembled WGS sequence"/>
</dbReference>
<feature type="compositionally biased region" description="Pro residues" evidence="1">
    <location>
        <begin position="331"/>
        <end position="341"/>
    </location>
</feature>
<keyword evidence="3" id="KW-1185">Reference proteome</keyword>
<evidence type="ECO:0000256" key="1">
    <source>
        <dbReference type="SAM" id="MobiDB-lite"/>
    </source>
</evidence>
<feature type="region of interest" description="Disordered" evidence="1">
    <location>
        <begin position="299"/>
        <end position="371"/>
    </location>
</feature>
<gene>
    <name evidence="2" type="ORF">SAMN05216241_101547</name>
</gene>
<evidence type="ECO:0000313" key="3">
    <source>
        <dbReference type="Proteomes" id="UP000199415"/>
    </source>
</evidence>
<feature type="region of interest" description="Disordered" evidence="1">
    <location>
        <begin position="228"/>
        <end position="282"/>
    </location>
</feature>